<dbReference type="WBParaSite" id="Pan_g2146.t1">
    <property type="protein sequence ID" value="Pan_g2146.t1"/>
    <property type="gene ID" value="Pan_g2146"/>
</dbReference>
<evidence type="ECO:0000313" key="2">
    <source>
        <dbReference type="WBParaSite" id="Pan_g2146.t1"/>
    </source>
</evidence>
<evidence type="ECO:0000313" key="1">
    <source>
        <dbReference type="Proteomes" id="UP000492821"/>
    </source>
</evidence>
<proteinExistence type="predicted"/>
<protein>
    <submittedName>
        <fullName evidence="2">COesterase domain-containing protein</fullName>
    </submittedName>
</protein>
<accession>A0A7E4ZWB0</accession>
<organism evidence="1 2">
    <name type="scientific">Panagrellus redivivus</name>
    <name type="common">Microworm</name>
    <dbReference type="NCBI Taxonomy" id="6233"/>
    <lineage>
        <taxon>Eukaryota</taxon>
        <taxon>Metazoa</taxon>
        <taxon>Ecdysozoa</taxon>
        <taxon>Nematoda</taxon>
        <taxon>Chromadorea</taxon>
        <taxon>Rhabditida</taxon>
        <taxon>Tylenchina</taxon>
        <taxon>Panagrolaimomorpha</taxon>
        <taxon>Panagrolaimoidea</taxon>
        <taxon>Panagrolaimidae</taxon>
        <taxon>Panagrellus</taxon>
    </lineage>
</organism>
<reference evidence="1" key="1">
    <citation type="journal article" date="2013" name="Genetics">
        <title>The draft genome and transcriptome of Panagrellus redivivus are shaped by the harsh demands of a free-living lifestyle.</title>
        <authorList>
            <person name="Srinivasan J."/>
            <person name="Dillman A.R."/>
            <person name="Macchietto M.G."/>
            <person name="Heikkinen L."/>
            <person name="Lakso M."/>
            <person name="Fracchia K.M."/>
            <person name="Antoshechkin I."/>
            <person name="Mortazavi A."/>
            <person name="Wong G."/>
            <person name="Sternberg P.W."/>
        </authorList>
    </citation>
    <scope>NUCLEOTIDE SEQUENCE [LARGE SCALE GENOMIC DNA]</scope>
    <source>
        <strain evidence="1">MT8872</strain>
    </source>
</reference>
<dbReference type="Proteomes" id="UP000492821">
    <property type="component" value="Unassembled WGS sequence"/>
</dbReference>
<reference evidence="2" key="2">
    <citation type="submission" date="2020-10" db="UniProtKB">
        <authorList>
            <consortium name="WormBaseParasite"/>
        </authorList>
    </citation>
    <scope>IDENTIFICATION</scope>
</reference>
<dbReference type="AlphaFoldDB" id="A0A7E4ZWB0"/>
<sequence length="94" mass="10389">MQAVSQQEELAVADDRLHRTFVRATDLVALQPHRGVVVVVILRFYSDVFFGLNGDGVPHTRAVDRLLPPPSYSNWTGMDAQIVIPADEVYPSGV</sequence>
<name>A0A7E4ZWB0_PANRE</name>
<keyword evidence="1" id="KW-1185">Reference proteome</keyword>